<keyword evidence="1" id="KW-0880">Kelch repeat</keyword>
<gene>
    <name evidence="5" type="ORF">HYC85_013993</name>
</gene>
<dbReference type="SUPFAM" id="SSF50965">
    <property type="entry name" value="Galactose oxidase, central domain"/>
    <property type="match status" value="1"/>
</dbReference>
<dbReference type="AlphaFoldDB" id="A0A7J7H8B2"/>
<dbReference type="Gene3D" id="1.20.5.340">
    <property type="match status" value="1"/>
</dbReference>
<dbReference type="InterPro" id="IPR056819">
    <property type="entry name" value="ACBP4-6_C"/>
</dbReference>
<dbReference type="Proteomes" id="UP000593564">
    <property type="component" value="Unassembled WGS sequence"/>
</dbReference>
<dbReference type="Pfam" id="PF24681">
    <property type="entry name" value="Kelch_KLHDC2_KLHL20_DRC7"/>
    <property type="match status" value="1"/>
</dbReference>
<accession>A0A7J7H8B2</accession>
<name>A0A7J7H8B2_CAMSI</name>
<dbReference type="InterPro" id="IPR011043">
    <property type="entry name" value="Gal_Oxase/kelch_b-propeller"/>
</dbReference>
<evidence type="ECO:0000259" key="4">
    <source>
        <dbReference type="Pfam" id="PF24922"/>
    </source>
</evidence>
<keyword evidence="2" id="KW-0677">Repeat</keyword>
<dbReference type="Pfam" id="PF24922">
    <property type="entry name" value="ACBP4_C"/>
    <property type="match status" value="1"/>
</dbReference>
<feature type="coiled-coil region" evidence="3">
    <location>
        <begin position="439"/>
        <end position="532"/>
    </location>
</feature>
<protein>
    <recommendedName>
        <fullName evidence="4">Acyl-CoA-binding domain-containing protein</fullName>
    </recommendedName>
</protein>
<dbReference type="PANTHER" id="PTHR46093">
    <property type="entry name" value="ACYL-COA-BINDING DOMAIN-CONTAINING PROTEIN 5"/>
    <property type="match status" value="1"/>
</dbReference>
<reference evidence="5 6" key="2">
    <citation type="submission" date="2020-07" db="EMBL/GenBank/DDBJ databases">
        <title>Genome assembly of wild tea tree DASZ reveals pedigree and selection history of tea varieties.</title>
        <authorList>
            <person name="Zhang W."/>
        </authorList>
    </citation>
    <scope>NUCLEOTIDE SEQUENCE [LARGE SCALE GENOMIC DNA]</scope>
    <source>
        <strain evidence="6">cv. G240</strain>
        <tissue evidence="5">Leaf</tissue>
    </source>
</reference>
<dbReference type="Pfam" id="PF01344">
    <property type="entry name" value="Kelch_1"/>
    <property type="match status" value="1"/>
</dbReference>
<dbReference type="PANTHER" id="PTHR46093:SF5">
    <property type="entry name" value="OS02G0822800 PROTEIN"/>
    <property type="match status" value="1"/>
</dbReference>
<dbReference type="SUPFAM" id="SSF90257">
    <property type="entry name" value="Myosin rod fragments"/>
    <property type="match status" value="1"/>
</dbReference>
<proteinExistence type="predicted"/>
<sequence length="553" mass="60326">MGAESSNWHLELTYDHWVALSVSGPRPSARYKHATAVVDEKLYLSGGSRNGRYLSDVQVFNLKNLAWSTLKLSTESNADETKDSVSQEILPATSGHSMFKWGNKLLLVGGHSKNIFDSVTVRFIDLESYHCGIVETSGKVPVARGGQSLTLVGSRLIMFGGEDRLRRLLNDVHVLDLETMVWDVLETTQTPPAPRFDHTAAVNAERYLLIFGGCSHSIFFNDVHVLDLQTMEWSQPQIQGDMVTPRAGHASITIDENWYIVGGGDNRSGAPETLVLNMSKLVMSVLTSVEGRDPLASEGCKVGPLACGPPEDCLVDWPARGSSPIRDPRPEPGPSVLRLGPALPGLSVSSVLLDGEKILIAFGGYNGKYNNEVYVMRPKPSDSPHPKIFQSPAAAAAAASVTAAYALTTSGKLDLSETEDSIIKVVQANGSQRDLSIEVNTVREEKKVLESALEEVRAENSSLKGKIDETTSTYTDFFKELQSVQGQLVAERSRCAKLEAQIAELQKMLESLPSIEEEVQLLRRQKSAFERDMELASTVQGKSSGGVWKWIAG</sequence>
<organism evidence="5 6">
    <name type="scientific">Camellia sinensis</name>
    <name type="common">Tea plant</name>
    <name type="synonym">Thea sinensis</name>
    <dbReference type="NCBI Taxonomy" id="4442"/>
    <lineage>
        <taxon>Eukaryota</taxon>
        <taxon>Viridiplantae</taxon>
        <taxon>Streptophyta</taxon>
        <taxon>Embryophyta</taxon>
        <taxon>Tracheophyta</taxon>
        <taxon>Spermatophyta</taxon>
        <taxon>Magnoliopsida</taxon>
        <taxon>eudicotyledons</taxon>
        <taxon>Gunneridae</taxon>
        <taxon>Pentapetalae</taxon>
        <taxon>asterids</taxon>
        <taxon>Ericales</taxon>
        <taxon>Theaceae</taxon>
        <taxon>Camellia</taxon>
    </lineage>
</organism>
<evidence type="ECO:0000256" key="2">
    <source>
        <dbReference type="ARBA" id="ARBA00022737"/>
    </source>
</evidence>
<dbReference type="InterPro" id="IPR015915">
    <property type="entry name" value="Kelch-typ_b-propeller"/>
</dbReference>
<dbReference type="Gene3D" id="2.120.10.80">
    <property type="entry name" value="Kelch-type beta propeller"/>
    <property type="match status" value="2"/>
</dbReference>
<comment type="caution">
    <text evidence="5">The sequence shown here is derived from an EMBL/GenBank/DDBJ whole genome shotgun (WGS) entry which is preliminary data.</text>
</comment>
<keyword evidence="3" id="KW-0175">Coiled coil</keyword>
<keyword evidence="6" id="KW-1185">Reference proteome</keyword>
<evidence type="ECO:0000313" key="6">
    <source>
        <dbReference type="Proteomes" id="UP000593564"/>
    </source>
</evidence>
<evidence type="ECO:0000313" key="5">
    <source>
        <dbReference type="EMBL" id="KAF5948036.1"/>
    </source>
</evidence>
<dbReference type="InterPro" id="IPR006652">
    <property type="entry name" value="Kelch_1"/>
</dbReference>
<evidence type="ECO:0000256" key="3">
    <source>
        <dbReference type="SAM" id="Coils"/>
    </source>
</evidence>
<reference evidence="6" key="1">
    <citation type="journal article" date="2020" name="Nat. Commun.">
        <title>Genome assembly of wild tea tree DASZ reveals pedigree and selection history of tea varieties.</title>
        <authorList>
            <person name="Zhang W."/>
            <person name="Zhang Y."/>
            <person name="Qiu H."/>
            <person name="Guo Y."/>
            <person name="Wan H."/>
            <person name="Zhang X."/>
            <person name="Scossa F."/>
            <person name="Alseekh S."/>
            <person name="Zhang Q."/>
            <person name="Wang P."/>
            <person name="Xu L."/>
            <person name="Schmidt M.H."/>
            <person name="Jia X."/>
            <person name="Li D."/>
            <person name="Zhu A."/>
            <person name="Guo F."/>
            <person name="Chen W."/>
            <person name="Ni D."/>
            <person name="Usadel B."/>
            <person name="Fernie A.R."/>
            <person name="Wen W."/>
        </authorList>
    </citation>
    <scope>NUCLEOTIDE SEQUENCE [LARGE SCALE GENOMIC DNA]</scope>
    <source>
        <strain evidence="6">cv. G240</strain>
    </source>
</reference>
<feature type="domain" description="Acyl-CoA-binding" evidence="4">
    <location>
        <begin position="437"/>
        <end position="536"/>
    </location>
</feature>
<dbReference type="EMBL" id="JACBKZ010000006">
    <property type="protein sequence ID" value="KAF5948036.1"/>
    <property type="molecule type" value="Genomic_DNA"/>
</dbReference>
<evidence type="ECO:0000256" key="1">
    <source>
        <dbReference type="ARBA" id="ARBA00022441"/>
    </source>
</evidence>